<comment type="caution">
    <text evidence="5">The sequence shown here is derived from an EMBL/GenBank/DDBJ whole genome shotgun (WGS) entry which is preliminary data.</text>
</comment>
<accession>A0A3S3U4A3</accession>
<dbReference type="EMBL" id="SBIP01000001">
    <property type="protein sequence ID" value="RWX81595.1"/>
    <property type="molecule type" value="Genomic_DNA"/>
</dbReference>
<dbReference type="InterPro" id="IPR036188">
    <property type="entry name" value="FAD/NAD-bd_sf"/>
</dbReference>
<dbReference type="Gene3D" id="3.50.50.60">
    <property type="entry name" value="FAD/NAD(P)-binding domain"/>
    <property type="match status" value="1"/>
</dbReference>
<feature type="domain" description="FAD-binding" evidence="4">
    <location>
        <begin position="3"/>
        <end position="343"/>
    </location>
</feature>
<evidence type="ECO:0000313" key="5">
    <source>
        <dbReference type="EMBL" id="RWX81595.1"/>
    </source>
</evidence>
<dbReference type="OrthoDB" id="9791689at2"/>
<evidence type="ECO:0000259" key="4">
    <source>
        <dbReference type="Pfam" id="PF01494"/>
    </source>
</evidence>
<dbReference type="InterPro" id="IPR002938">
    <property type="entry name" value="FAD-bd"/>
</dbReference>
<reference evidence="5 6" key="1">
    <citation type="submission" date="2019-01" db="EMBL/GenBank/DDBJ databases">
        <title>The draft genome of Rhizobium sp. 24NR.</title>
        <authorList>
            <person name="Liu L."/>
            <person name="Liang L."/>
            <person name="Shi S."/>
            <person name="Xu L."/>
            <person name="Wang X."/>
            <person name="Li L."/>
            <person name="Zhang X."/>
        </authorList>
    </citation>
    <scope>NUCLEOTIDE SEQUENCE [LARGE SCALE GENOMIC DNA]</scope>
    <source>
        <strain evidence="5 6">24NR</strain>
    </source>
</reference>
<dbReference type="AlphaFoldDB" id="A0A3S3U4A3"/>
<dbReference type="Pfam" id="PF01494">
    <property type="entry name" value="FAD_binding_3"/>
    <property type="match status" value="1"/>
</dbReference>
<gene>
    <name evidence="5" type="ORF">EPK99_04790</name>
</gene>
<protein>
    <submittedName>
        <fullName evidence="5">FAD-dependent oxidoreductase</fullName>
    </submittedName>
</protein>
<keyword evidence="6" id="KW-1185">Reference proteome</keyword>
<name>A0A3S3U4A3_9HYPH</name>
<dbReference type="InterPro" id="IPR050641">
    <property type="entry name" value="RIFMO-like"/>
</dbReference>
<dbReference type="GO" id="GO:0071949">
    <property type="term" value="F:FAD binding"/>
    <property type="evidence" value="ECO:0007669"/>
    <property type="project" value="InterPro"/>
</dbReference>
<evidence type="ECO:0000313" key="6">
    <source>
        <dbReference type="Proteomes" id="UP000287687"/>
    </source>
</evidence>
<dbReference type="PANTHER" id="PTHR43004:SF19">
    <property type="entry name" value="BINDING MONOOXYGENASE, PUTATIVE (JCVI)-RELATED"/>
    <property type="match status" value="1"/>
</dbReference>
<proteinExistence type="predicted"/>
<organism evidence="5 6">
    <name type="scientific">Neorhizobium lilium</name>
    <dbReference type="NCBI Taxonomy" id="2503024"/>
    <lineage>
        <taxon>Bacteria</taxon>
        <taxon>Pseudomonadati</taxon>
        <taxon>Pseudomonadota</taxon>
        <taxon>Alphaproteobacteria</taxon>
        <taxon>Hyphomicrobiales</taxon>
        <taxon>Rhizobiaceae</taxon>
        <taxon>Rhizobium/Agrobacterium group</taxon>
        <taxon>Neorhizobium</taxon>
    </lineage>
</organism>
<dbReference type="SUPFAM" id="SSF51905">
    <property type="entry name" value="FAD/NAD(P)-binding domain"/>
    <property type="match status" value="1"/>
</dbReference>
<sequence length="508" mass="55676">MTQTDVLIVGAGPTGLALALWLTKQGLRIRIIDKSSGPGETSRAMAVQARTLEFYRQLDMADAVVKAGYKTPAMNMWARGKRQAQVPLADAGEEISPYPFVLVFPQDRHERLLVERLSALGIEVERQTELLSFEDKGDHVTSILRLRDGQEETCTAAYLAGCDGARSPVRHQIGGGFKGGTYKQLFYVADVVASGVNPAGEAHVALDKSDFVLVMPYGEANQYRLIGTVRGERAEHPEALSFEDVGQEAIRGLNVTVDKVNWFSTYRVHHRVTDQFRRGRVFLLGDAAHVHSPAGGQGMNTGILDAINLAWKLTAVVKGQAPDSLLDSYAVERQAFARKLVETTDKLFTFATAEGSFAEFVRTRIAPTFISVAYRSENVREYMFRIVSQTTLSYDDSPLSVGKAGSVQGGDRLPWAPVVGADNYAPLAAIGWQVHVYGEAQADLSTWCRDQGIPLHVFSWQPEQKKAGLAHNAAYLLRPDTYVAIADPQGSAATLDKYLFDRGITLKA</sequence>
<keyword evidence="2" id="KW-0285">Flavoprotein</keyword>
<comment type="cofactor">
    <cofactor evidence="1">
        <name>FAD</name>
        <dbReference type="ChEBI" id="CHEBI:57692"/>
    </cofactor>
</comment>
<dbReference type="Gene3D" id="3.30.70.2450">
    <property type="match status" value="1"/>
</dbReference>
<evidence type="ECO:0000256" key="2">
    <source>
        <dbReference type="ARBA" id="ARBA00022630"/>
    </source>
</evidence>
<dbReference type="GO" id="GO:0016709">
    <property type="term" value="F:oxidoreductase activity, acting on paired donors, with incorporation or reduction of molecular oxygen, NAD(P)H as one donor, and incorporation of one atom of oxygen"/>
    <property type="evidence" value="ECO:0007669"/>
    <property type="project" value="UniProtKB-ARBA"/>
</dbReference>
<dbReference type="Proteomes" id="UP000287687">
    <property type="component" value="Unassembled WGS sequence"/>
</dbReference>
<dbReference type="PANTHER" id="PTHR43004">
    <property type="entry name" value="TRK SYSTEM POTASSIUM UPTAKE PROTEIN"/>
    <property type="match status" value="1"/>
</dbReference>
<dbReference type="PRINTS" id="PR00420">
    <property type="entry name" value="RNGMNOXGNASE"/>
</dbReference>
<keyword evidence="3" id="KW-0274">FAD</keyword>
<evidence type="ECO:0000256" key="1">
    <source>
        <dbReference type="ARBA" id="ARBA00001974"/>
    </source>
</evidence>
<evidence type="ECO:0000256" key="3">
    <source>
        <dbReference type="ARBA" id="ARBA00022827"/>
    </source>
</evidence>
<dbReference type="RefSeq" id="WP_128441575.1">
    <property type="nucleotide sequence ID" value="NZ_SBIP01000001.1"/>
</dbReference>